<dbReference type="AlphaFoldDB" id="A0A6A4SX95"/>
<accession>A0A6A4SX95</accession>
<comment type="caution">
    <text evidence="1">The sequence shown here is derived from an EMBL/GenBank/DDBJ whole genome shotgun (WGS) entry which is preliminary data.</text>
</comment>
<sequence>MFRWLFGACDASSRRQSSGGAVGCFPPQLQLNVNLSSNRDSVTLRRHPATERSVSTTTRMFHIERTTTHVVFRSSGPVRSGPVRLVARCGRLSEVTGAQ</sequence>
<gene>
    <name evidence="1" type="ORF">F2P81_011832</name>
</gene>
<name>A0A6A4SX95_SCOMX</name>
<dbReference type="Proteomes" id="UP000438429">
    <property type="component" value="Unassembled WGS sequence"/>
</dbReference>
<organism evidence="1 2">
    <name type="scientific">Scophthalmus maximus</name>
    <name type="common">Turbot</name>
    <name type="synonym">Psetta maxima</name>
    <dbReference type="NCBI Taxonomy" id="52904"/>
    <lineage>
        <taxon>Eukaryota</taxon>
        <taxon>Metazoa</taxon>
        <taxon>Chordata</taxon>
        <taxon>Craniata</taxon>
        <taxon>Vertebrata</taxon>
        <taxon>Euteleostomi</taxon>
        <taxon>Actinopterygii</taxon>
        <taxon>Neopterygii</taxon>
        <taxon>Teleostei</taxon>
        <taxon>Neoteleostei</taxon>
        <taxon>Acanthomorphata</taxon>
        <taxon>Carangaria</taxon>
        <taxon>Pleuronectiformes</taxon>
        <taxon>Pleuronectoidei</taxon>
        <taxon>Scophthalmidae</taxon>
        <taxon>Scophthalmus</taxon>
    </lineage>
</organism>
<evidence type="ECO:0000313" key="2">
    <source>
        <dbReference type="Proteomes" id="UP000438429"/>
    </source>
</evidence>
<proteinExistence type="predicted"/>
<reference evidence="1 2" key="1">
    <citation type="submission" date="2019-06" db="EMBL/GenBank/DDBJ databases">
        <title>Draft genomes of female and male turbot (Scophthalmus maximus).</title>
        <authorList>
            <person name="Xu H."/>
            <person name="Xu X.-W."/>
            <person name="Shao C."/>
            <person name="Chen S."/>
        </authorList>
    </citation>
    <scope>NUCLEOTIDE SEQUENCE [LARGE SCALE GENOMIC DNA]</scope>
    <source>
        <strain evidence="1">Ysfricsl-2016a</strain>
        <tissue evidence="1">Blood</tissue>
    </source>
</reference>
<dbReference type="EMBL" id="VEVO01000010">
    <property type="protein sequence ID" value="KAF0036520.1"/>
    <property type="molecule type" value="Genomic_DNA"/>
</dbReference>
<evidence type="ECO:0000313" key="1">
    <source>
        <dbReference type="EMBL" id="KAF0036520.1"/>
    </source>
</evidence>
<protein>
    <submittedName>
        <fullName evidence="1">Uncharacterized protein</fullName>
    </submittedName>
</protein>